<evidence type="ECO:0000259" key="3">
    <source>
        <dbReference type="Pfam" id="PF25917"/>
    </source>
</evidence>
<evidence type="ECO:0000313" key="5">
    <source>
        <dbReference type="EMBL" id="OCH72945.1"/>
    </source>
</evidence>
<keyword evidence="2" id="KW-0175">Coiled coil</keyword>
<dbReference type="Pfam" id="PF25917">
    <property type="entry name" value="BSH_RND"/>
    <property type="match status" value="1"/>
</dbReference>
<reference evidence="6" key="1">
    <citation type="submission" date="2016-06" db="EMBL/GenBank/DDBJ databases">
        <authorList>
            <person name="Hehemann J.-H."/>
            <person name="Arevalo P."/>
            <person name="Datta M.S."/>
            <person name="Polz M.F."/>
        </authorList>
    </citation>
    <scope>NUCLEOTIDE SEQUENCE [LARGE SCALE GENOMIC DNA]</scope>
    <source>
        <strain evidence="6">9CSC122</strain>
    </source>
</reference>
<dbReference type="PANTHER" id="PTHR30469:SF29">
    <property type="entry name" value="BLR2860 PROTEIN"/>
    <property type="match status" value="1"/>
</dbReference>
<evidence type="ECO:0000256" key="1">
    <source>
        <dbReference type="ARBA" id="ARBA00009477"/>
    </source>
</evidence>
<dbReference type="Gene3D" id="2.40.30.170">
    <property type="match status" value="1"/>
</dbReference>
<name>A0A1B9QVJ1_9VIBR</name>
<dbReference type="PANTHER" id="PTHR30469">
    <property type="entry name" value="MULTIDRUG RESISTANCE PROTEIN MDTA"/>
    <property type="match status" value="1"/>
</dbReference>
<evidence type="ECO:0000313" key="6">
    <source>
        <dbReference type="Proteomes" id="UP000093173"/>
    </source>
</evidence>
<protein>
    <submittedName>
        <fullName evidence="5">Efflux transporter periplasmic adaptor subunit</fullName>
    </submittedName>
</protein>
<proteinExistence type="inferred from homology"/>
<dbReference type="Pfam" id="PF25954">
    <property type="entry name" value="Beta-barrel_RND_2"/>
    <property type="match status" value="1"/>
</dbReference>
<comment type="similarity">
    <text evidence="1">Belongs to the membrane fusion protein (MFP) (TC 8.A.1) family.</text>
</comment>
<feature type="domain" description="CusB-like beta-barrel" evidence="4">
    <location>
        <begin position="211"/>
        <end position="281"/>
    </location>
</feature>
<keyword evidence="6" id="KW-1185">Reference proteome</keyword>
<dbReference type="Gene3D" id="2.40.50.100">
    <property type="match status" value="2"/>
</dbReference>
<evidence type="ECO:0000259" key="4">
    <source>
        <dbReference type="Pfam" id="PF25954"/>
    </source>
</evidence>
<dbReference type="InterPro" id="IPR058792">
    <property type="entry name" value="Beta-barrel_RND_2"/>
</dbReference>
<dbReference type="GO" id="GO:1990281">
    <property type="term" value="C:efflux pump complex"/>
    <property type="evidence" value="ECO:0007669"/>
    <property type="project" value="TreeGrafter"/>
</dbReference>
<dbReference type="InterPro" id="IPR006143">
    <property type="entry name" value="RND_pump_MFP"/>
</dbReference>
<dbReference type="Proteomes" id="UP000093173">
    <property type="component" value="Unassembled WGS sequence"/>
</dbReference>
<dbReference type="RefSeq" id="WP_065577310.1">
    <property type="nucleotide sequence ID" value="NZ_JBNGCH010000856.1"/>
</dbReference>
<dbReference type="AlphaFoldDB" id="A0A1B9QVJ1"/>
<dbReference type="InterPro" id="IPR058625">
    <property type="entry name" value="MdtA-like_BSH"/>
</dbReference>
<comment type="caution">
    <text evidence="5">The sequence shown here is derived from an EMBL/GenBank/DDBJ whole genome shotgun (WGS) entry which is preliminary data.</text>
</comment>
<feature type="domain" description="Multidrug resistance protein MdtA-like barrel-sandwich hybrid" evidence="3">
    <location>
        <begin position="77"/>
        <end position="204"/>
    </location>
</feature>
<dbReference type="SUPFAM" id="SSF111369">
    <property type="entry name" value="HlyD-like secretion proteins"/>
    <property type="match status" value="1"/>
</dbReference>
<dbReference type="GO" id="GO:0015562">
    <property type="term" value="F:efflux transmembrane transporter activity"/>
    <property type="evidence" value="ECO:0007669"/>
    <property type="project" value="TreeGrafter"/>
</dbReference>
<dbReference type="EMBL" id="MAJZ01000856">
    <property type="protein sequence ID" value="OCH72945.1"/>
    <property type="molecule type" value="Genomic_DNA"/>
</dbReference>
<dbReference type="NCBIfam" id="TIGR01730">
    <property type="entry name" value="RND_mfp"/>
    <property type="match status" value="1"/>
</dbReference>
<evidence type="ECO:0000256" key="2">
    <source>
        <dbReference type="SAM" id="Coils"/>
    </source>
</evidence>
<sequence>MPNFPVARFFSQRPWLVSLILILLLTAWLGLGSLKAEESAAKNSKPTIPLAKVVYQTFTAEQTPKRIDLYGRTAPDREARIGAEIAGKIDKLIVRKGSSVKKGQLIASIDKSDLSIQLERAQAMLKVKEKEYKASQSLKKKGLQGEVAFANAEASLIEAKAMVSNVKVALDNTQVTAPFSGIVDHLFIEEGDFVGIGDPVATVIDLSRLVIEADVSERHIQKLTAKQPAKIRFIDGTIVEGTVRYISRVSSSSTNTFPLEIEIANPNQRIPAGISAEVELTLNEQLAVKVTPAMLALDAVGNLGVKTLENNIVRFVPIQLVKAEQDGVWLSGLGDEVDIITVGQGFVRDGDSVEAIEFSQHELALKEISQQPDTQQ</sequence>
<organism evidence="5 6">
    <name type="scientific">Vibrio genomosp. F10</name>
    <dbReference type="NCBI Taxonomy" id="723171"/>
    <lineage>
        <taxon>Bacteria</taxon>
        <taxon>Pseudomonadati</taxon>
        <taxon>Pseudomonadota</taxon>
        <taxon>Gammaproteobacteria</taxon>
        <taxon>Vibrionales</taxon>
        <taxon>Vibrionaceae</taxon>
        <taxon>Vibrio</taxon>
    </lineage>
</organism>
<gene>
    <name evidence="5" type="ORF">A6E14_03035</name>
</gene>
<accession>A0A1B9QVJ1</accession>
<feature type="coiled-coil region" evidence="2">
    <location>
        <begin position="111"/>
        <end position="138"/>
    </location>
</feature>